<evidence type="ECO:0000313" key="2">
    <source>
        <dbReference type="EnsemblPlants" id="PAC:32910062.CDS.1"/>
    </source>
</evidence>
<proteinExistence type="predicted"/>
<protein>
    <submittedName>
        <fullName evidence="2">Uncharacterized protein</fullName>
    </submittedName>
</protein>
<dbReference type="AlphaFoldDB" id="A0A7I3Z0Z2"/>
<dbReference type="Proteomes" id="UP000006727">
    <property type="component" value="Chromosome 24"/>
</dbReference>
<accession>A0A7I3Z0Z2</accession>
<evidence type="ECO:0000313" key="3">
    <source>
        <dbReference type="Proteomes" id="UP000006727"/>
    </source>
</evidence>
<dbReference type="EnsemblPlants" id="Pp3c24_12820V3.2">
    <property type="protein sequence ID" value="PAC:32910062.CDS.1"/>
    <property type="gene ID" value="Pp3c24_12820"/>
</dbReference>
<keyword evidence="1" id="KW-0812">Transmembrane</keyword>
<reference evidence="2 3" key="1">
    <citation type="journal article" date="2008" name="Science">
        <title>The Physcomitrella genome reveals evolutionary insights into the conquest of land by plants.</title>
        <authorList>
            <person name="Rensing S."/>
            <person name="Lang D."/>
            <person name="Zimmer A."/>
            <person name="Terry A."/>
            <person name="Salamov A."/>
            <person name="Shapiro H."/>
            <person name="Nishiyama T."/>
            <person name="Perroud P.-F."/>
            <person name="Lindquist E."/>
            <person name="Kamisugi Y."/>
            <person name="Tanahashi T."/>
            <person name="Sakakibara K."/>
            <person name="Fujita T."/>
            <person name="Oishi K."/>
            <person name="Shin-I T."/>
            <person name="Kuroki Y."/>
            <person name="Toyoda A."/>
            <person name="Suzuki Y."/>
            <person name="Hashimoto A."/>
            <person name="Yamaguchi K."/>
            <person name="Sugano A."/>
            <person name="Kohara Y."/>
            <person name="Fujiyama A."/>
            <person name="Anterola A."/>
            <person name="Aoki S."/>
            <person name="Ashton N."/>
            <person name="Barbazuk W.B."/>
            <person name="Barker E."/>
            <person name="Bennetzen J."/>
            <person name="Bezanilla M."/>
            <person name="Blankenship R."/>
            <person name="Cho S.H."/>
            <person name="Dutcher S."/>
            <person name="Estelle M."/>
            <person name="Fawcett J.A."/>
            <person name="Gundlach H."/>
            <person name="Hanada K."/>
            <person name="Heyl A."/>
            <person name="Hicks K.A."/>
            <person name="Hugh J."/>
            <person name="Lohr M."/>
            <person name="Mayer K."/>
            <person name="Melkozernov A."/>
            <person name="Murata T."/>
            <person name="Nelson D."/>
            <person name="Pils B."/>
            <person name="Prigge M."/>
            <person name="Reiss B."/>
            <person name="Renner T."/>
            <person name="Rombauts S."/>
            <person name="Rushton P."/>
            <person name="Sanderfoot A."/>
            <person name="Schween G."/>
            <person name="Shiu S.-H."/>
            <person name="Stueber K."/>
            <person name="Theodoulou F.L."/>
            <person name="Tu H."/>
            <person name="Van de Peer Y."/>
            <person name="Verrier P.J."/>
            <person name="Waters E."/>
            <person name="Wood A."/>
            <person name="Yang L."/>
            <person name="Cove D."/>
            <person name="Cuming A."/>
            <person name="Hasebe M."/>
            <person name="Lucas S."/>
            <person name="Mishler D.B."/>
            <person name="Reski R."/>
            <person name="Grigoriev I."/>
            <person name="Quatrano R.S."/>
            <person name="Boore J.L."/>
        </authorList>
    </citation>
    <scope>NUCLEOTIDE SEQUENCE [LARGE SCALE GENOMIC DNA]</scope>
    <source>
        <strain evidence="2 3">cv. Gransden 2004</strain>
    </source>
</reference>
<reference evidence="2" key="3">
    <citation type="submission" date="2020-12" db="UniProtKB">
        <authorList>
            <consortium name="EnsemblPlants"/>
        </authorList>
    </citation>
    <scope>IDENTIFICATION</scope>
</reference>
<feature type="transmembrane region" description="Helical" evidence="1">
    <location>
        <begin position="12"/>
        <end position="35"/>
    </location>
</feature>
<name>A0A7I3Z0Z2_PHYPA</name>
<keyword evidence="1" id="KW-0472">Membrane</keyword>
<reference evidence="2 3" key="2">
    <citation type="journal article" date="2018" name="Plant J.">
        <title>The Physcomitrella patens chromosome-scale assembly reveals moss genome structure and evolution.</title>
        <authorList>
            <person name="Lang D."/>
            <person name="Ullrich K.K."/>
            <person name="Murat F."/>
            <person name="Fuchs J."/>
            <person name="Jenkins J."/>
            <person name="Haas F.B."/>
            <person name="Piednoel M."/>
            <person name="Gundlach H."/>
            <person name="Van Bel M."/>
            <person name="Meyberg R."/>
            <person name="Vives C."/>
            <person name="Morata J."/>
            <person name="Symeonidi A."/>
            <person name="Hiss M."/>
            <person name="Muchero W."/>
            <person name="Kamisugi Y."/>
            <person name="Saleh O."/>
            <person name="Blanc G."/>
            <person name="Decker E.L."/>
            <person name="van Gessel N."/>
            <person name="Grimwood J."/>
            <person name="Hayes R.D."/>
            <person name="Graham S.W."/>
            <person name="Gunter L.E."/>
            <person name="McDaniel S.F."/>
            <person name="Hoernstein S.N.W."/>
            <person name="Larsson A."/>
            <person name="Li F.W."/>
            <person name="Perroud P.F."/>
            <person name="Phillips J."/>
            <person name="Ranjan P."/>
            <person name="Rokshar D.S."/>
            <person name="Rothfels C.J."/>
            <person name="Schneider L."/>
            <person name="Shu S."/>
            <person name="Stevenson D.W."/>
            <person name="Thummler F."/>
            <person name="Tillich M."/>
            <person name="Villarreal Aguilar J.C."/>
            <person name="Widiez T."/>
            <person name="Wong G.K."/>
            <person name="Wymore A."/>
            <person name="Zhang Y."/>
            <person name="Zimmer A.D."/>
            <person name="Quatrano R.S."/>
            <person name="Mayer K.F.X."/>
            <person name="Goodstein D."/>
            <person name="Casacuberta J.M."/>
            <person name="Vandepoele K."/>
            <person name="Reski R."/>
            <person name="Cuming A.C."/>
            <person name="Tuskan G.A."/>
            <person name="Maumus F."/>
            <person name="Salse J."/>
            <person name="Schmutz J."/>
            <person name="Rensing S.A."/>
        </authorList>
    </citation>
    <scope>NUCLEOTIDE SEQUENCE [LARGE SCALE GENOMIC DNA]</scope>
    <source>
        <strain evidence="2 3">cv. Gransden 2004</strain>
    </source>
</reference>
<organism evidence="2 3">
    <name type="scientific">Physcomitrium patens</name>
    <name type="common">Spreading-leaved earth moss</name>
    <name type="synonym">Physcomitrella patens</name>
    <dbReference type="NCBI Taxonomy" id="3218"/>
    <lineage>
        <taxon>Eukaryota</taxon>
        <taxon>Viridiplantae</taxon>
        <taxon>Streptophyta</taxon>
        <taxon>Embryophyta</taxon>
        <taxon>Bryophyta</taxon>
        <taxon>Bryophytina</taxon>
        <taxon>Bryopsida</taxon>
        <taxon>Funariidae</taxon>
        <taxon>Funariales</taxon>
        <taxon>Funariaceae</taxon>
        <taxon>Physcomitrium</taxon>
    </lineage>
</organism>
<evidence type="ECO:0000256" key="1">
    <source>
        <dbReference type="SAM" id="Phobius"/>
    </source>
</evidence>
<dbReference type="EMBL" id="ABEU02000024">
    <property type="status" value="NOT_ANNOTATED_CDS"/>
    <property type="molecule type" value="Genomic_DNA"/>
</dbReference>
<keyword evidence="1" id="KW-1133">Transmembrane helix</keyword>
<keyword evidence="3" id="KW-1185">Reference proteome</keyword>
<feature type="transmembrane region" description="Helical" evidence="1">
    <location>
        <begin position="55"/>
        <end position="74"/>
    </location>
</feature>
<dbReference type="Gramene" id="Pp3c24_12820V3.2">
    <property type="protein sequence ID" value="PAC:32910062.CDS.1"/>
    <property type="gene ID" value="Pp3c24_12820"/>
</dbReference>
<sequence length="76" mass="9011">MLSVMSSMPLNAGGFSSFVLHSADLCFIYQLLSSIEREREREREREKKKKKKKNLIRRCSFMYSTIIIYSRLVVME</sequence>